<sequence>MVYYLLSGLIKKDARTGTTTLPDILPKHLSSQTSYEKLHHLSPVLPLSLSLLSPGASPLSSTVASSGWRKKSMAPRSSSLPRAPHTVLSKTQSQGAWPLAPARLPGHVPT</sequence>
<keyword evidence="3" id="KW-1185">Reference proteome</keyword>
<organism evidence="2 3">
    <name type="scientific">Pichia membranifaciens NRRL Y-2026</name>
    <dbReference type="NCBI Taxonomy" id="763406"/>
    <lineage>
        <taxon>Eukaryota</taxon>
        <taxon>Fungi</taxon>
        <taxon>Dikarya</taxon>
        <taxon>Ascomycota</taxon>
        <taxon>Saccharomycotina</taxon>
        <taxon>Pichiomycetes</taxon>
        <taxon>Pichiales</taxon>
        <taxon>Pichiaceae</taxon>
        <taxon>Pichia</taxon>
    </lineage>
</organism>
<feature type="region of interest" description="Disordered" evidence="1">
    <location>
        <begin position="54"/>
        <end position="110"/>
    </location>
</feature>
<reference evidence="2 3" key="1">
    <citation type="journal article" date="2016" name="Proc. Natl. Acad. Sci. U.S.A.">
        <title>Comparative genomics of biotechnologically important yeasts.</title>
        <authorList>
            <person name="Riley R."/>
            <person name="Haridas S."/>
            <person name="Wolfe K.H."/>
            <person name="Lopes M.R."/>
            <person name="Hittinger C.T."/>
            <person name="Goeker M."/>
            <person name="Salamov A.A."/>
            <person name="Wisecaver J.H."/>
            <person name="Long T.M."/>
            <person name="Calvey C.H."/>
            <person name="Aerts A.L."/>
            <person name="Barry K.W."/>
            <person name="Choi C."/>
            <person name="Clum A."/>
            <person name="Coughlan A.Y."/>
            <person name="Deshpande S."/>
            <person name="Douglass A.P."/>
            <person name="Hanson S.J."/>
            <person name="Klenk H.-P."/>
            <person name="LaButti K.M."/>
            <person name="Lapidus A."/>
            <person name="Lindquist E.A."/>
            <person name="Lipzen A.M."/>
            <person name="Meier-Kolthoff J.P."/>
            <person name="Ohm R.A."/>
            <person name="Otillar R.P."/>
            <person name="Pangilinan J.L."/>
            <person name="Peng Y."/>
            <person name="Rokas A."/>
            <person name="Rosa C.A."/>
            <person name="Scheuner C."/>
            <person name="Sibirny A.A."/>
            <person name="Slot J.C."/>
            <person name="Stielow J.B."/>
            <person name="Sun H."/>
            <person name="Kurtzman C.P."/>
            <person name="Blackwell M."/>
            <person name="Grigoriev I.V."/>
            <person name="Jeffries T.W."/>
        </authorList>
    </citation>
    <scope>NUCLEOTIDE SEQUENCE [LARGE SCALE GENOMIC DNA]</scope>
    <source>
        <strain evidence="2 3">NRRL Y-2026</strain>
    </source>
</reference>
<dbReference type="Proteomes" id="UP000094455">
    <property type="component" value="Unassembled WGS sequence"/>
</dbReference>
<proteinExistence type="predicted"/>
<name>A0A1E3NIH0_9ASCO</name>
<protein>
    <submittedName>
        <fullName evidence="2">Uncharacterized protein</fullName>
    </submittedName>
</protein>
<gene>
    <name evidence="2" type="ORF">PICMEDRAFT_147431</name>
</gene>
<dbReference type="GeneID" id="30177195"/>
<evidence type="ECO:0000256" key="1">
    <source>
        <dbReference type="SAM" id="MobiDB-lite"/>
    </source>
</evidence>
<dbReference type="RefSeq" id="XP_019017058.1">
    <property type="nucleotide sequence ID" value="XM_019160508.1"/>
</dbReference>
<dbReference type="AlphaFoldDB" id="A0A1E3NIH0"/>
<evidence type="ECO:0000313" key="3">
    <source>
        <dbReference type="Proteomes" id="UP000094455"/>
    </source>
</evidence>
<dbReference type="EMBL" id="KV454004">
    <property type="protein sequence ID" value="ODQ45945.1"/>
    <property type="molecule type" value="Genomic_DNA"/>
</dbReference>
<accession>A0A1E3NIH0</accession>
<evidence type="ECO:0000313" key="2">
    <source>
        <dbReference type="EMBL" id="ODQ45945.1"/>
    </source>
</evidence>